<gene>
    <name evidence="2" type="ORF">IAA86_02330</name>
</gene>
<dbReference type="AlphaFoldDB" id="A0A9D1FIK5"/>
<dbReference type="Pfam" id="PF13487">
    <property type="entry name" value="HD_5"/>
    <property type="match status" value="1"/>
</dbReference>
<evidence type="ECO:0000259" key="1">
    <source>
        <dbReference type="PROSITE" id="PS51832"/>
    </source>
</evidence>
<dbReference type="Gene3D" id="1.10.3210.10">
    <property type="entry name" value="Hypothetical protein af1432"/>
    <property type="match status" value="1"/>
</dbReference>
<dbReference type="PANTHER" id="PTHR45228">
    <property type="entry name" value="CYCLIC DI-GMP PHOSPHODIESTERASE TM_0186-RELATED"/>
    <property type="match status" value="1"/>
</dbReference>
<reference evidence="2" key="1">
    <citation type="submission" date="2020-10" db="EMBL/GenBank/DDBJ databases">
        <authorList>
            <person name="Gilroy R."/>
        </authorList>
    </citation>
    <scope>NUCLEOTIDE SEQUENCE</scope>
    <source>
        <strain evidence="2">CHK152-2871</strain>
    </source>
</reference>
<dbReference type="InterPro" id="IPR003607">
    <property type="entry name" value="HD/PDEase_dom"/>
</dbReference>
<dbReference type="Proteomes" id="UP000886865">
    <property type="component" value="Unassembled WGS sequence"/>
</dbReference>
<accession>A0A9D1FIK5</accession>
<dbReference type="InterPro" id="IPR052020">
    <property type="entry name" value="Cyclic_di-GMP/3'3'-cGAMP_PDE"/>
</dbReference>
<organism evidence="2 3">
    <name type="scientific">Candidatus Galligastranaerophilus intestinavium</name>
    <dbReference type="NCBI Taxonomy" id="2840836"/>
    <lineage>
        <taxon>Bacteria</taxon>
        <taxon>Candidatus Galligastranaerophilus</taxon>
    </lineage>
</organism>
<dbReference type="EMBL" id="DVJQ01000021">
    <property type="protein sequence ID" value="HIS73840.1"/>
    <property type="molecule type" value="Genomic_DNA"/>
</dbReference>
<dbReference type="PROSITE" id="PS51832">
    <property type="entry name" value="HD_GYP"/>
    <property type="match status" value="1"/>
</dbReference>
<dbReference type="CDD" id="cd00077">
    <property type="entry name" value="HDc"/>
    <property type="match status" value="1"/>
</dbReference>
<proteinExistence type="predicted"/>
<sequence>MENFTNQKSEGRDSGVSIYSRSINLLDDDPLEEIFALNLGDFLTEHLINPELAHKIGDKVRDKNESLKEQLKELVSIYSIDKTLSLLGFKNDEDYVIYNSIAKTIKLMLSLEGCNIYLCKKGEPLKLCGNSEDNIYSNVEDYILDCHKQEKDIVFVRDGKQISVFPMKNNFECIGSIEIIRNIQKPLEEQFVQLIKITAGLFVTSLGLQKLIDEVNRLIAQKVVSTSELQNVRAQLTAIIGDLGDQQQAFVEKLAYAVDCKGKYEYNHSRRTAELSREICHYLELNEKTTDLIYYAGLLQNIGKITISDDLFSKKDRLTKQEWEKLQDHPNAGVSLLMNINFMSEVVPYIHYQRERWNGKGTPEGLNGHSIPFGSRIIAVADAYCALMEDRVQRKALSNKEALEVLKSESGTKWDPVVVDALVKLKS</sequence>
<reference evidence="2" key="2">
    <citation type="journal article" date="2021" name="PeerJ">
        <title>Extensive microbial diversity within the chicken gut microbiome revealed by metagenomics and culture.</title>
        <authorList>
            <person name="Gilroy R."/>
            <person name="Ravi A."/>
            <person name="Getino M."/>
            <person name="Pursley I."/>
            <person name="Horton D.L."/>
            <person name="Alikhan N.F."/>
            <person name="Baker D."/>
            <person name="Gharbi K."/>
            <person name="Hall N."/>
            <person name="Watson M."/>
            <person name="Adriaenssens E.M."/>
            <person name="Foster-Nyarko E."/>
            <person name="Jarju S."/>
            <person name="Secka A."/>
            <person name="Antonio M."/>
            <person name="Oren A."/>
            <person name="Chaudhuri R.R."/>
            <person name="La Ragione R."/>
            <person name="Hildebrand F."/>
            <person name="Pallen M.J."/>
        </authorList>
    </citation>
    <scope>NUCLEOTIDE SEQUENCE</scope>
    <source>
        <strain evidence="2">CHK152-2871</strain>
    </source>
</reference>
<comment type="caution">
    <text evidence="2">The sequence shown here is derived from an EMBL/GenBank/DDBJ whole genome shotgun (WGS) entry which is preliminary data.</text>
</comment>
<dbReference type="InterPro" id="IPR037522">
    <property type="entry name" value="HD_GYP_dom"/>
</dbReference>
<dbReference type="PANTHER" id="PTHR45228:SF4">
    <property type="entry name" value="LIPOPROTEIN"/>
    <property type="match status" value="1"/>
</dbReference>
<name>A0A9D1FIK5_9BACT</name>
<protein>
    <submittedName>
        <fullName evidence="2">HD domain-containing protein</fullName>
    </submittedName>
</protein>
<dbReference type="SUPFAM" id="SSF109604">
    <property type="entry name" value="HD-domain/PDEase-like"/>
    <property type="match status" value="1"/>
</dbReference>
<dbReference type="SMART" id="SM00471">
    <property type="entry name" value="HDc"/>
    <property type="match status" value="1"/>
</dbReference>
<feature type="domain" description="HD-GYP" evidence="1">
    <location>
        <begin position="243"/>
        <end position="427"/>
    </location>
</feature>
<evidence type="ECO:0000313" key="2">
    <source>
        <dbReference type="EMBL" id="HIS73840.1"/>
    </source>
</evidence>
<evidence type="ECO:0000313" key="3">
    <source>
        <dbReference type="Proteomes" id="UP000886865"/>
    </source>
</evidence>